<gene>
    <name evidence="1" type="ORF">SVUK_LOCUS1528</name>
</gene>
<dbReference type="Proteomes" id="UP000270094">
    <property type="component" value="Unassembled WGS sequence"/>
</dbReference>
<proteinExistence type="predicted"/>
<dbReference type="OrthoDB" id="5862172at2759"/>
<reference evidence="1 2" key="1">
    <citation type="submission" date="2018-11" db="EMBL/GenBank/DDBJ databases">
        <authorList>
            <consortium name="Pathogen Informatics"/>
        </authorList>
    </citation>
    <scope>NUCLEOTIDE SEQUENCE [LARGE SCALE GENOMIC DNA]</scope>
</reference>
<accession>A0A3P7I1N0</accession>
<evidence type="ECO:0000313" key="2">
    <source>
        <dbReference type="Proteomes" id="UP000270094"/>
    </source>
</evidence>
<protein>
    <submittedName>
        <fullName evidence="1">Uncharacterized protein</fullName>
    </submittedName>
</protein>
<dbReference type="EMBL" id="UYYB01003048">
    <property type="protein sequence ID" value="VDM66530.1"/>
    <property type="molecule type" value="Genomic_DNA"/>
</dbReference>
<keyword evidence="2" id="KW-1185">Reference proteome</keyword>
<organism evidence="1 2">
    <name type="scientific">Strongylus vulgaris</name>
    <name type="common">Blood worm</name>
    <dbReference type="NCBI Taxonomy" id="40348"/>
    <lineage>
        <taxon>Eukaryota</taxon>
        <taxon>Metazoa</taxon>
        <taxon>Ecdysozoa</taxon>
        <taxon>Nematoda</taxon>
        <taxon>Chromadorea</taxon>
        <taxon>Rhabditida</taxon>
        <taxon>Rhabditina</taxon>
        <taxon>Rhabditomorpha</taxon>
        <taxon>Strongyloidea</taxon>
        <taxon>Strongylidae</taxon>
        <taxon>Strongylus</taxon>
    </lineage>
</organism>
<name>A0A3P7I1N0_STRVU</name>
<evidence type="ECO:0000313" key="1">
    <source>
        <dbReference type="EMBL" id="VDM66530.1"/>
    </source>
</evidence>
<dbReference type="AlphaFoldDB" id="A0A3P7I1N0"/>
<sequence>MQKDFAGFRANLASMVNGMEGSGMDITSFIFWGFVFTDSNVLTYYIGYGHQLSDLDNIFDVLVFSTSSPNQPFLSQIIQAQQFYGDTRAFSNVLVFTDSGASDAGPPSDLFSANTNEQILISLVNTWHNKASRFFKLLDIAVNSRT</sequence>